<keyword evidence="2" id="KW-0479">Metal-binding</keyword>
<dbReference type="RefSeq" id="WP_184218557.1">
    <property type="nucleotide sequence ID" value="NZ_JACIIU010000001.1"/>
</dbReference>
<dbReference type="SUPFAM" id="SSF64005">
    <property type="entry name" value="Undecaprenyl diphosphate synthase"/>
    <property type="match status" value="1"/>
</dbReference>
<comment type="similarity">
    <text evidence="2">Belongs to the UPP synthase family.</text>
</comment>
<dbReference type="AlphaFoldDB" id="A0A841LZS7"/>
<dbReference type="HAMAP" id="MF_01139">
    <property type="entry name" value="ISPT"/>
    <property type="match status" value="1"/>
</dbReference>
<dbReference type="PANTHER" id="PTHR10291:SF0">
    <property type="entry name" value="DEHYDRODOLICHYL DIPHOSPHATE SYNTHASE 2"/>
    <property type="match status" value="1"/>
</dbReference>
<protein>
    <recommendedName>
        <fullName evidence="2">Isoprenyl transferase</fullName>
        <ecNumber evidence="2">2.5.1.-</ecNumber>
    </recommendedName>
</protein>
<name>A0A841LZS7_9HYPH</name>
<dbReference type="Pfam" id="PF01255">
    <property type="entry name" value="Prenyltransf"/>
    <property type="match status" value="1"/>
</dbReference>
<feature type="active site" evidence="2">
    <location>
        <position position="12"/>
    </location>
</feature>
<reference evidence="3 4" key="1">
    <citation type="submission" date="2020-08" db="EMBL/GenBank/DDBJ databases">
        <title>Genomic Encyclopedia of Type Strains, Phase IV (KMG-IV): sequencing the most valuable type-strain genomes for metagenomic binning, comparative biology and taxonomic classification.</title>
        <authorList>
            <person name="Goeker M."/>
        </authorList>
    </citation>
    <scope>NUCLEOTIDE SEQUENCE [LARGE SCALE GENOMIC DNA]</scope>
    <source>
        <strain evidence="3 4">DSM 22336</strain>
    </source>
</reference>
<dbReference type="EMBL" id="JACIIU010000001">
    <property type="protein sequence ID" value="MBB6259641.1"/>
    <property type="molecule type" value="Genomic_DNA"/>
</dbReference>
<dbReference type="Proteomes" id="UP000555393">
    <property type="component" value="Unassembled WGS sequence"/>
</dbReference>
<dbReference type="Gene3D" id="3.40.1180.10">
    <property type="entry name" value="Decaprenyl diphosphate synthase-like"/>
    <property type="match status" value="1"/>
</dbReference>
<dbReference type="GO" id="GO:0005829">
    <property type="term" value="C:cytosol"/>
    <property type="evidence" value="ECO:0007669"/>
    <property type="project" value="TreeGrafter"/>
</dbReference>
<evidence type="ECO:0000313" key="4">
    <source>
        <dbReference type="Proteomes" id="UP000555393"/>
    </source>
</evidence>
<dbReference type="NCBIfam" id="TIGR00055">
    <property type="entry name" value="uppS"/>
    <property type="match status" value="1"/>
</dbReference>
<proteinExistence type="inferred from homology"/>
<feature type="binding site" evidence="2">
    <location>
        <position position="199"/>
    </location>
    <ligand>
        <name>Mg(2+)</name>
        <dbReference type="ChEBI" id="CHEBI:18420"/>
    </ligand>
</feature>
<feature type="binding site" evidence="2">
    <location>
        <position position="63"/>
    </location>
    <ligand>
        <name>substrate</name>
    </ligand>
</feature>
<organism evidence="3 4">
    <name type="scientific">Paenochrobactrum gallinarii</name>
    <dbReference type="NCBI Taxonomy" id="643673"/>
    <lineage>
        <taxon>Bacteria</taxon>
        <taxon>Pseudomonadati</taxon>
        <taxon>Pseudomonadota</taxon>
        <taxon>Alphaproteobacteria</taxon>
        <taxon>Hyphomicrobiales</taxon>
        <taxon>Brucellaceae</taxon>
        <taxon>Paenochrobactrum</taxon>
    </lineage>
</organism>
<dbReference type="InterPro" id="IPR018520">
    <property type="entry name" value="UPP_synth-like_CS"/>
</dbReference>
<dbReference type="PANTHER" id="PTHR10291">
    <property type="entry name" value="DEHYDRODOLICHYL DIPHOSPHATE SYNTHASE FAMILY MEMBER"/>
    <property type="match status" value="1"/>
</dbReference>
<feature type="binding site" evidence="2">
    <location>
        <position position="25"/>
    </location>
    <ligand>
        <name>substrate</name>
    </ligand>
</feature>
<keyword evidence="4" id="KW-1185">Reference proteome</keyword>
<feature type="binding site" evidence="2">
    <location>
        <position position="29"/>
    </location>
    <ligand>
        <name>substrate</name>
    </ligand>
</feature>
<feature type="active site" description="Proton acceptor" evidence="2">
    <location>
        <position position="60"/>
    </location>
</feature>
<evidence type="ECO:0000313" key="3">
    <source>
        <dbReference type="EMBL" id="MBB6259641.1"/>
    </source>
</evidence>
<dbReference type="InterPro" id="IPR001441">
    <property type="entry name" value="UPP_synth-like"/>
</dbReference>
<dbReference type="NCBIfam" id="NF011408">
    <property type="entry name" value="PRK14834.1"/>
    <property type="match status" value="1"/>
</dbReference>
<comment type="caution">
    <text evidence="3">The sequence shown here is derived from an EMBL/GenBank/DDBJ whole genome shotgun (WGS) entry which is preliminary data.</text>
</comment>
<dbReference type="CDD" id="cd00475">
    <property type="entry name" value="Cis_IPPS"/>
    <property type="match status" value="1"/>
</dbReference>
<comment type="subunit">
    <text evidence="2">Homodimer.</text>
</comment>
<feature type="binding site" evidence="2">
    <location>
        <begin position="13"/>
        <end position="16"/>
    </location>
    <ligand>
        <name>substrate</name>
    </ligand>
</feature>
<dbReference type="GO" id="GO:0016094">
    <property type="term" value="P:polyprenol biosynthetic process"/>
    <property type="evidence" value="ECO:0007669"/>
    <property type="project" value="TreeGrafter"/>
</dbReference>
<comment type="cofactor">
    <cofactor evidence="2">
        <name>Mg(2+)</name>
        <dbReference type="ChEBI" id="CHEBI:18420"/>
    </cofactor>
    <text evidence="2">Binds 2 magnesium ions per subunit.</text>
</comment>
<dbReference type="InterPro" id="IPR036424">
    <property type="entry name" value="UPP_synth-like_sf"/>
</dbReference>
<feature type="binding site" evidence="2">
    <location>
        <begin position="57"/>
        <end position="59"/>
    </location>
    <ligand>
        <name>substrate</name>
    </ligand>
</feature>
<dbReference type="PROSITE" id="PS01066">
    <property type="entry name" value="UPP_SYNTHASE"/>
    <property type="match status" value="1"/>
</dbReference>
<comment type="function">
    <text evidence="2">Catalyzes the condensation of isopentenyl diphosphate (IPP) with allylic pyrophosphates generating different type of terpenoids.</text>
</comment>
<accession>A0A841LZS7</accession>
<dbReference type="GO" id="GO:0008834">
    <property type="term" value="F:ditrans,polycis-undecaprenyl-diphosphate synthase [(2E,6E)-farnesyl-diphosphate specific] activity"/>
    <property type="evidence" value="ECO:0007669"/>
    <property type="project" value="TreeGrafter"/>
</dbReference>
<feature type="binding site" evidence="2">
    <location>
        <position position="17"/>
    </location>
    <ligand>
        <name>substrate</name>
    </ligand>
</feature>
<keyword evidence="2" id="KW-0460">Magnesium</keyword>
<feature type="binding site" evidence="2">
    <location>
        <position position="61"/>
    </location>
    <ligand>
        <name>substrate</name>
    </ligand>
</feature>
<feature type="binding site" evidence="2">
    <location>
        <begin position="186"/>
        <end position="188"/>
    </location>
    <ligand>
        <name>substrate</name>
    </ligand>
</feature>
<keyword evidence="1 2" id="KW-0808">Transferase</keyword>
<dbReference type="EC" id="2.5.1.-" evidence="2"/>
<feature type="binding site" evidence="2">
    <location>
        <position position="180"/>
    </location>
    <ligand>
        <name>substrate</name>
    </ligand>
</feature>
<dbReference type="FunFam" id="3.40.1180.10:FF:000001">
    <property type="entry name" value="(2E,6E)-farnesyl-diphosphate-specific ditrans,polycis-undecaprenyl-diphosphate synthase"/>
    <property type="match status" value="1"/>
</dbReference>
<evidence type="ECO:0000256" key="1">
    <source>
        <dbReference type="ARBA" id="ARBA00022679"/>
    </source>
</evidence>
<dbReference type="GO" id="GO:0000287">
    <property type="term" value="F:magnesium ion binding"/>
    <property type="evidence" value="ECO:0007669"/>
    <property type="project" value="UniProtKB-UniRule"/>
</dbReference>
<evidence type="ECO:0000256" key="2">
    <source>
        <dbReference type="HAMAP-Rule" id="MF_01139"/>
    </source>
</evidence>
<sequence length="256" mass="28281">MSDPRHIAIIMDGNGRWATARGLPRSAGHRAGVESLRAIVHHAGVTGLEWLTFFAFSSENWSRPDGEVRELLALLKMFIRRDLADLHRKNVHISVIGERDNLSADVRGLLVEAETLTRANTGLNLVIAFNYGARDELTRAMRRLAIDVAAGRLDPQSISADLISANLDTSGMPDPDLIIRTSGEMRLSNFLLWQAAYAEFLFVPCMWPDFTPAVFEEAIEAYRSRDRRFGGVNSKQCCKESPELLAVATASDGVAS</sequence>
<gene>
    <name evidence="3" type="ORF">FHS77_000149</name>
</gene>
<feature type="binding site" evidence="2">
    <location>
        <position position="12"/>
    </location>
    <ligand>
        <name>Mg(2+)</name>
        <dbReference type="ChEBI" id="CHEBI:18420"/>
    </ligand>
</feature>